<evidence type="ECO:0000313" key="2">
    <source>
        <dbReference type="Proteomes" id="UP000253490"/>
    </source>
</evidence>
<comment type="caution">
    <text evidence="1">The sequence shown here is derived from an EMBL/GenBank/DDBJ whole genome shotgun (WGS) entry which is preliminary data.</text>
</comment>
<organism evidence="1 2">
    <name type="scientific">Alkalibaculum bacchi</name>
    <dbReference type="NCBI Taxonomy" id="645887"/>
    <lineage>
        <taxon>Bacteria</taxon>
        <taxon>Bacillati</taxon>
        <taxon>Bacillota</taxon>
        <taxon>Clostridia</taxon>
        <taxon>Eubacteriales</taxon>
        <taxon>Eubacteriaceae</taxon>
        <taxon>Alkalibaculum</taxon>
    </lineage>
</organism>
<accession>A0A366I1G9</accession>
<gene>
    <name evidence="1" type="ORF">DES36_11923</name>
</gene>
<dbReference type="EMBL" id="QNRX01000019">
    <property type="protein sequence ID" value="RBP59298.1"/>
    <property type="molecule type" value="Genomic_DNA"/>
</dbReference>
<evidence type="ECO:0000313" key="1">
    <source>
        <dbReference type="EMBL" id="RBP59298.1"/>
    </source>
</evidence>
<proteinExistence type="predicted"/>
<dbReference type="AlphaFoldDB" id="A0A366I1G9"/>
<name>A0A366I1G9_9FIRM</name>
<sequence length="106" mass="12299">MYDFSLLTISCKVIVMKKNIMQGLFDDFDNQNENNNISSKKDQAVVKGKNEIKKEQKTLKLSTHSIEQLLNLVIYYRNQGEKLNQSEIVDLAINNLYEKEIGKEDN</sequence>
<reference evidence="1 2" key="1">
    <citation type="submission" date="2018-06" db="EMBL/GenBank/DDBJ databases">
        <title>Genomic Encyclopedia of Type Strains, Phase IV (KMG-IV): sequencing the most valuable type-strain genomes for metagenomic binning, comparative biology and taxonomic classification.</title>
        <authorList>
            <person name="Goeker M."/>
        </authorList>
    </citation>
    <scope>NUCLEOTIDE SEQUENCE [LARGE SCALE GENOMIC DNA]</scope>
    <source>
        <strain evidence="1 2">DSM 22112</strain>
    </source>
</reference>
<keyword evidence="2" id="KW-1185">Reference proteome</keyword>
<protein>
    <submittedName>
        <fullName evidence="1">Uncharacterized protein</fullName>
    </submittedName>
</protein>
<dbReference type="Proteomes" id="UP000253490">
    <property type="component" value="Unassembled WGS sequence"/>
</dbReference>